<gene>
    <name evidence="1" type="ORF">NM688_g8662</name>
</gene>
<dbReference type="Proteomes" id="UP001148662">
    <property type="component" value="Unassembled WGS sequence"/>
</dbReference>
<name>A0ACC1RR68_9APHY</name>
<proteinExistence type="predicted"/>
<reference evidence="1" key="1">
    <citation type="submission" date="2022-07" db="EMBL/GenBank/DDBJ databases">
        <title>Genome Sequence of Phlebia brevispora.</title>
        <authorList>
            <person name="Buettner E."/>
        </authorList>
    </citation>
    <scope>NUCLEOTIDE SEQUENCE</scope>
    <source>
        <strain evidence="1">MPL23</strain>
    </source>
</reference>
<organism evidence="1 2">
    <name type="scientific">Phlebia brevispora</name>
    <dbReference type="NCBI Taxonomy" id="194682"/>
    <lineage>
        <taxon>Eukaryota</taxon>
        <taxon>Fungi</taxon>
        <taxon>Dikarya</taxon>
        <taxon>Basidiomycota</taxon>
        <taxon>Agaricomycotina</taxon>
        <taxon>Agaricomycetes</taxon>
        <taxon>Polyporales</taxon>
        <taxon>Meruliaceae</taxon>
        <taxon>Phlebia</taxon>
    </lineage>
</organism>
<sequence length="143" mass="15369">MPPPPDAREAPTPSVPTLLGIWALAESHGSAWDSATRAQARQVHVTSSTRFDANHHLRDGDAGTQSTTRALATGQSMSEFNTAIFLQPAGKARGLRGVLVRVPPLCNDLSSPSINPAGDPHIFHTPRRDSHRDTTDQALYMLA</sequence>
<comment type="caution">
    <text evidence="1">The sequence shown here is derived from an EMBL/GenBank/DDBJ whole genome shotgun (WGS) entry which is preliminary data.</text>
</comment>
<evidence type="ECO:0000313" key="2">
    <source>
        <dbReference type="Proteomes" id="UP001148662"/>
    </source>
</evidence>
<protein>
    <submittedName>
        <fullName evidence="1">Uncharacterized protein</fullName>
    </submittedName>
</protein>
<dbReference type="EMBL" id="JANHOG010002400">
    <property type="protein sequence ID" value="KAJ3523819.1"/>
    <property type="molecule type" value="Genomic_DNA"/>
</dbReference>
<evidence type="ECO:0000313" key="1">
    <source>
        <dbReference type="EMBL" id="KAJ3523819.1"/>
    </source>
</evidence>
<keyword evidence="2" id="KW-1185">Reference proteome</keyword>
<accession>A0ACC1RR68</accession>